<evidence type="ECO:0000313" key="2">
    <source>
        <dbReference type="EMBL" id="CDW72358.1"/>
    </source>
</evidence>
<feature type="compositionally biased region" description="Polar residues" evidence="1">
    <location>
        <begin position="356"/>
        <end position="368"/>
    </location>
</feature>
<feature type="region of interest" description="Disordered" evidence="1">
    <location>
        <begin position="44"/>
        <end position="71"/>
    </location>
</feature>
<reference evidence="2 3" key="1">
    <citation type="submission" date="2014-06" db="EMBL/GenBank/DDBJ databases">
        <authorList>
            <person name="Swart Estienne"/>
        </authorList>
    </citation>
    <scope>NUCLEOTIDE SEQUENCE [LARGE SCALE GENOMIC DNA]</scope>
    <source>
        <strain evidence="2 3">130c</strain>
    </source>
</reference>
<dbReference type="Proteomes" id="UP000039865">
    <property type="component" value="Unassembled WGS sequence"/>
</dbReference>
<evidence type="ECO:0000256" key="1">
    <source>
        <dbReference type="SAM" id="MobiDB-lite"/>
    </source>
</evidence>
<feature type="region of interest" description="Disordered" evidence="1">
    <location>
        <begin position="496"/>
        <end position="517"/>
    </location>
</feature>
<accession>A0A077ZR21</accession>
<gene>
    <name evidence="2" type="primary">Contig3643.g3898</name>
    <name evidence="2" type="ORF">STYLEM_1317</name>
</gene>
<protein>
    <submittedName>
        <fullName evidence="2">Uncharacterized protein</fullName>
    </submittedName>
</protein>
<feature type="compositionally biased region" description="Polar residues" evidence="1">
    <location>
        <begin position="496"/>
        <end position="510"/>
    </location>
</feature>
<dbReference type="InParanoid" id="A0A077ZR21"/>
<dbReference type="AlphaFoldDB" id="A0A077ZR21"/>
<feature type="compositionally biased region" description="Polar residues" evidence="1">
    <location>
        <begin position="173"/>
        <end position="198"/>
    </location>
</feature>
<feature type="compositionally biased region" description="Polar residues" evidence="1">
    <location>
        <begin position="381"/>
        <end position="392"/>
    </location>
</feature>
<feature type="compositionally biased region" description="Polar residues" evidence="1">
    <location>
        <begin position="286"/>
        <end position="295"/>
    </location>
</feature>
<feature type="region of interest" description="Disordered" evidence="1">
    <location>
        <begin position="265"/>
        <end position="295"/>
    </location>
</feature>
<evidence type="ECO:0000313" key="3">
    <source>
        <dbReference type="Proteomes" id="UP000039865"/>
    </source>
</evidence>
<dbReference type="EMBL" id="CCKQ01001254">
    <property type="protein sequence ID" value="CDW72358.1"/>
    <property type="molecule type" value="Genomic_DNA"/>
</dbReference>
<feature type="region of interest" description="Disordered" evidence="1">
    <location>
        <begin position="356"/>
        <end position="392"/>
    </location>
</feature>
<feature type="compositionally biased region" description="Low complexity" evidence="1">
    <location>
        <begin position="52"/>
        <end position="66"/>
    </location>
</feature>
<feature type="region of interest" description="Disordered" evidence="1">
    <location>
        <begin position="92"/>
        <end position="113"/>
    </location>
</feature>
<feature type="region of interest" description="Disordered" evidence="1">
    <location>
        <begin position="173"/>
        <end position="211"/>
    </location>
</feature>
<keyword evidence="3" id="KW-1185">Reference proteome</keyword>
<proteinExistence type="predicted"/>
<sequence>MTIYLGIPDEYDEQVSNQVSEQIQSEGDVFNMKIVINDSNDTHYDNQYSFASPDSKSQSGSNSQKQEGAREISADYQTNIEMRYNLNTEEVIPEEDGETQQSRQGTPLNDLRNMHIQRKYSQSSKMFFNLKKKSLDEAYESKKGQFINQNFLIGLKKTPPLSELRMSFESKQNIASHNRTNSNRNSMCNNKSPPSKQPSVERKQSRQTSPQKLLSLIQPELEKKVASYSNQANQKQSVQIRKQLDDQIKLKQQLMQKLIKLEKDKLEQKKKKDSQSKYTHNKNDEQYGNGNNKSVNMYEKGVRTTNEIFNYVQRKNKTKLLYPYRQKRSSLYHNVSSADNSNYEAKFDILSPHMQSKESLLSRDTSPIGSHKKQPSRDSQHQQSTSRQMNNSKGVLENRASWNFNNELHQNSVQDSQGQESTFLKVELYQHQYQNYPFINCSPSKEKLLTNLKHTINSYNNTTSLREFSAKRNLSANRKKSINLSINQQNKSQLEQSLRRQTLQPESTKSILRRSMM</sequence>
<organism evidence="2 3">
    <name type="scientific">Stylonychia lemnae</name>
    <name type="common">Ciliate</name>
    <dbReference type="NCBI Taxonomy" id="5949"/>
    <lineage>
        <taxon>Eukaryota</taxon>
        <taxon>Sar</taxon>
        <taxon>Alveolata</taxon>
        <taxon>Ciliophora</taxon>
        <taxon>Intramacronucleata</taxon>
        <taxon>Spirotrichea</taxon>
        <taxon>Stichotrichia</taxon>
        <taxon>Sporadotrichida</taxon>
        <taxon>Oxytrichidae</taxon>
        <taxon>Stylonychinae</taxon>
        <taxon>Stylonychia</taxon>
    </lineage>
</organism>
<name>A0A077ZR21_STYLE</name>